<keyword evidence="2" id="KW-1185">Reference proteome</keyword>
<evidence type="ECO:0008006" key="3">
    <source>
        <dbReference type="Google" id="ProtNLM"/>
    </source>
</evidence>
<accession>A0ABV2FHK9</accession>
<dbReference type="Proteomes" id="UP001549122">
    <property type="component" value="Unassembled WGS sequence"/>
</dbReference>
<name>A0ABV2FHK9_9STRE</name>
<proteinExistence type="predicted"/>
<comment type="caution">
    <text evidence="1">The sequence shown here is derived from an EMBL/GenBank/DDBJ whole genome shotgun (WGS) entry which is preliminary data.</text>
</comment>
<evidence type="ECO:0000313" key="1">
    <source>
        <dbReference type="EMBL" id="MET3558049.1"/>
    </source>
</evidence>
<dbReference type="RefSeq" id="WP_354365041.1">
    <property type="nucleotide sequence ID" value="NZ_JBEPLO010000010.1"/>
</dbReference>
<evidence type="ECO:0000313" key="2">
    <source>
        <dbReference type="Proteomes" id="UP001549122"/>
    </source>
</evidence>
<reference evidence="1 2" key="1">
    <citation type="submission" date="2024-06" db="EMBL/GenBank/DDBJ databases">
        <title>Genomic Encyclopedia of Type Strains, Phase IV (KMG-IV): sequencing the most valuable type-strain genomes for metagenomic binning, comparative biology and taxonomic classification.</title>
        <authorList>
            <person name="Goeker M."/>
        </authorList>
    </citation>
    <scope>NUCLEOTIDE SEQUENCE [LARGE SCALE GENOMIC DNA]</scope>
    <source>
        <strain evidence="1 2">DSM 28303</strain>
    </source>
</reference>
<sequence>MIKLEKIEQTEVEKFCCEIYDKLKKRHINEIKSINKWIFNFFKSVPNSNVRFTATGDNLFQIMVADYNELFLLKQFIDSSVNYEKFTKRMTRKIRNSRPGKN</sequence>
<organism evidence="1 2">
    <name type="scientific">Streptococcus rupicaprae</name>
    <dbReference type="NCBI Taxonomy" id="759619"/>
    <lineage>
        <taxon>Bacteria</taxon>
        <taxon>Bacillati</taxon>
        <taxon>Bacillota</taxon>
        <taxon>Bacilli</taxon>
        <taxon>Lactobacillales</taxon>
        <taxon>Streptococcaceae</taxon>
        <taxon>Streptococcus</taxon>
    </lineage>
</organism>
<protein>
    <recommendedName>
        <fullName evidence="3">DUF721 domain-containing protein</fullName>
    </recommendedName>
</protein>
<gene>
    <name evidence="1" type="ORF">ABID29_001162</name>
</gene>
<dbReference type="EMBL" id="JBEPLO010000010">
    <property type="protein sequence ID" value="MET3558049.1"/>
    <property type="molecule type" value="Genomic_DNA"/>
</dbReference>